<dbReference type="SUPFAM" id="SSF56672">
    <property type="entry name" value="DNA/RNA polymerases"/>
    <property type="match status" value="1"/>
</dbReference>
<name>A0A2M7UWF2_9BACT</name>
<sequence length="224" mass="26718">MAHYERERESKFAARIYCLKCDISKYFDSINHTVLLEIIKREIADKKALWLIEEILNSSEEKSGTGIPIGNLTSQLFANVYLNELDQFVKHKLRIRYYIRYMDDFLILDFEKKELHQIKEKIQDFLQDKLKLELHPKKVNIFPVDEGVDFLGYRSFGNYRLLRKITVKRFIKRTKADQKKLSKGLPVEEKFNNSLQSWIAYAKHGSSWRLRKNLSEKLRVKLTK</sequence>
<proteinExistence type="predicted"/>
<evidence type="ECO:0000313" key="2">
    <source>
        <dbReference type="EMBL" id="PIZ88185.1"/>
    </source>
</evidence>
<dbReference type="InterPro" id="IPR051083">
    <property type="entry name" value="GrpII_Intron_Splice-Mob/Def"/>
</dbReference>
<organism evidence="2 3">
    <name type="scientific">Candidatus Nealsonbacteria bacterium CG_4_10_14_0_2_um_filter_39_15</name>
    <dbReference type="NCBI Taxonomy" id="1974681"/>
    <lineage>
        <taxon>Bacteria</taxon>
        <taxon>Candidatus Nealsoniibacteriota</taxon>
    </lineage>
</organism>
<dbReference type="PANTHER" id="PTHR34047">
    <property type="entry name" value="NUCLEAR INTRON MATURASE 1, MITOCHONDRIAL-RELATED"/>
    <property type="match status" value="1"/>
</dbReference>
<protein>
    <recommendedName>
        <fullName evidence="1">Reverse transcriptase domain-containing protein</fullName>
    </recommendedName>
</protein>
<evidence type="ECO:0000313" key="3">
    <source>
        <dbReference type="Proteomes" id="UP000230081"/>
    </source>
</evidence>
<dbReference type="InterPro" id="IPR000477">
    <property type="entry name" value="RT_dom"/>
</dbReference>
<dbReference type="PANTHER" id="PTHR34047:SF8">
    <property type="entry name" value="PROTEIN YKFC"/>
    <property type="match status" value="1"/>
</dbReference>
<accession>A0A2M7UWF2</accession>
<gene>
    <name evidence="2" type="ORF">COX91_01515</name>
</gene>
<dbReference type="PROSITE" id="PS50878">
    <property type="entry name" value="RT_POL"/>
    <property type="match status" value="1"/>
</dbReference>
<evidence type="ECO:0000259" key="1">
    <source>
        <dbReference type="PROSITE" id="PS50878"/>
    </source>
</evidence>
<dbReference type="AlphaFoldDB" id="A0A2M7UWF2"/>
<dbReference type="CDD" id="cd01646">
    <property type="entry name" value="RT_Bac_retron_I"/>
    <property type="match status" value="1"/>
</dbReference>
<dbReference type="Proteomes" id="UP000230081">
    <property type="component" value="Unassembled WGS sequence"/>
</dbReference>
<reference evidence="3" key="1">
    <citation type="submission" date="2017-09" db="EMBL/GenBank/DDBJ databases">
        <title>Depth-based differentiation of microbial function through sediment-hosted aquifers and enrichment of novel symbionts in the deep terrestrial subsurface.</title>
        <authorList>
            <person name="Probst A.J."/>
            <person name="Ladd B."/>
            <person name="Jarett J.K."/>
            <person name="Geller-Mcgrath D.E."/>
            <person name="Sieber C.M.K."/>
            <person name="Emerson J.B."/>
            <person name="Anantharaman K."/>
            <person name="Thomas B.C."/>
            <person name="Malmstrom R."/>
            <person name="Stieglmeier M."/>
            <person name="Klingl A."/>
            <person name="Woyke T."/>
            <person name="Ryan C.M."/>
            <person name="Banfield J.F."/>
        </authorList>
    </citation>
    <scope>NUCLEOTIDE SEQUENCE [LARGE SCALE GENOMIC DNA]</scope>
</reference>
<dbReference type="EMBL" id="PFPA01000035">
    <property type="protein sequence ID" value="PIZ88185.1"/>
    <property type="molecule type" value="Genomic_DNA"/>
</dbReference>
<comment type="caution">
    <text evidence="2">The sequence shown here is derived from an EMBL/GenBank/DDBJ whole genome shotgun (WGS) entry which is preliminary data.</text>
</comment>
<dbReference type="InterPro" id="IPR043502">
    <property type="entry name" value="DNA/RNA_pol_sf"/>
</dbReference>
<dbReference type="Pfam" id="PF00078">
    <property type="entry name" value="RVT_1"/>
    <property type="match status" value="1"/>
</dbReference>
<feature type="domain" description="Reverse transcriptase" evidence="1">
    <location>
        <begin position="1"/>
        <end position="155"/>
    </location>
</feature>